<evidence type="ECO:0000313" key="3">
    <source>
        <dbReference type="Proteomes" id="UP001270362"/>
    </source>
</evidence>
<reference evidence="2" key="2">
    <citation type="submission" date="2023-06" db="EMBL/GenBank/DDBJ databases">
        <authorList>
            <consortium name="Lawrence Berkeley National Laboratory"/>
            <person name="Haridas S."/>
            <person name="Hensen N."/>
            <person name="Bonometti L."/>
            <person name="Westerberg I."/>
            <person name="Brannstrom I.O."/>
            <person name="Guillou S."/>
            <person name="Cros-Aarteil S."/>
            <person name="Calhoun S."/>
            <person name="Kuo A."/>
            <person name="Mondo S."/>
            <person name="Pangilinan J."/>
            <person name="Riley R."/>
            <person name="Labutti K."/>
            <person name="Andreopoulos B."/>
            <person name="Lipzen A."/>
            <person name="Chen C."/>
            <person name="Yanf M."/>
            <person name="Daum C."/>
            <person name="Ng V."/>
            <person name="Clum A."/>
            <person name="Steindorff A."/>
            <person name="Ohm R."/>
            <person name="Martin F."/>
            <person name="Silar P."/>
            <person name="Natvig D."/>
            <person name="Lalanne C."/>
            <person name="Gautier V."/>
            <person name="Ament-Velasquez S.L."/>
            <person name="Kruys A."/>
            <person name="Hutchinson M.I."/>
            <person name="Powell A.J."/>
            <person name="Barry K."/>
            <person name="Miller A.N."/>
            <person name="Grigoriev I.V."/>
            <person name="Debuchy R."/>
            <person name="Gladieux P."/>
            <person name="Thoren M.H."/>
            <person name="Johannesson H."/>
        </authorList>
    </citation>
    <scope>NUCLEOTIDE SEQUENCE</scope>
    <source>
        <strain evidence="2">CBS 314.62</strain>
    </source>
</reference>
<protein>
    <recommendedName>
        <fullName evidence="4">NACHT-NTPase and P-loop NTPases N-terminal domain-containing protein</fullName>
    </recommendedName>
</protein>
<name>A0AAE1CE94_9PEZI</name>
<feature type="signal peptide" evidence="1">
    <location>
        <begin position="1"/>
        <end position="22"/>
    </location>
</feature>
<keyword evidence="3" id="KW-1185">Reference proteome</keyword>
<gene>
    <name evidence="2" type="ORF">B0T22DRAFT_481658</name>
</gene>
<sequence>MATLGLGEIIAIVSLAAQVVSAAEKVASIFDSIHNAPKVLRKLYVSVHQLEQNFKDLEEAINDSPPIKSPLDRQTIQQTLEKGEKLLQDCESTLRQGPWGNVIWPILREKPVEDYIREIEHMQLVFFSPVWSQLTYTKLRQLTAQHAPIPLIPFSSAELEKLVVETPRAVIPVPQLNDPEPPLVLEQRLREGFRTVFGLSVGEPEHDISLEWPETWEPIQTTLHLDSPNITTASHRKLELAEVQIMYRNHTSRILHFRNAAHTLRVKHVVPLDCVPWSSTHTPRSVTFLATHYITVVDAGENHHLYSVSKPRYDFERTKARRRFVSLARERSLVDEFLALEMTASGIGGDGTLTKCQVVRLWSRHENGEGRLPVVTMTFLATRLDDGKTHQEWDLRGFAHKASFLTRVLGVWVKSSRPSELVELSSFAGESAWGRVLVKFESAKVAENFKDCFESIYPRYKNTTAPRLDWSPPSLT</sequence>
<organism evidence="2 3">
    <name type="scientific">Podospora appendiculata</name>
    <dbReference type="NCBI Taxonomy" id="314037"/>
    <lineage>
        <taxon>Eukaryota</taxon>
        <taxon>Fungi</taxon>
        <taxon>Dikarya</taxon>
        <taxon>Ascomycota</taxon>
        <taxon>Pezizomycotina</taxon>
        <taxon>Sordariomycetes</taxon>
        <taxon>Sordariomycetidae</taxon>
        <taxon>Sordariales</taxon>
        <taxon>Podosporaceae</taxon>
        <taxon>Podospora</taxon>
    </lineage>
</organism>
<dbReference type="Proteomes" id="UP001270362">
    <property type="component" value="Unassembled WGS sequence"/>
</dbReference>
<reference evidence="2" key="1">
    <citation type="journal article" date="2023" name="Mol. Phylogenet. Evol.">
        <title>Genome-scale phylogeny and comparative genomics of the fungal order Sordariales.</title>
        <authorList>
            <person name="Hensen N."/>
            <person name="Bonometti L."/>
            <person name="Westerberg I."/>
            <person name="Brannstrom I.O."/>
            <person name="Guillou S."/>
            <person name="Cros-Aarteil S."/>
            <person name="Calhoun S."/>
            <person name="Haridas S."/>
            <person name="Kuo A."/>
            <person name="Mondo S."/>
            <person name="Pangilinan J."/>
            <person name="Riley R."/>
            <person name="LaButti K."/>
            <person name="Andreopoulos B."/>
            <person name="Lipzen A."/>
            <person name="Chen C."/>
            <person name="Yan M."/>
            <person name="Daum C."/>
            <person name="Ng V."/>
            <person name="Clum A."/>
            <person name="Steindorff A."/>
            <person name="Ohm R.A."/>
            <person name="Martin F."/>
            <person name="Silar P."/>
            <person name="Natvig D.O."/>
            <person name="Lalanne C."/>
            <person name="Gautier V."/>
            <person name="Ament-Velasquez S.L."/>
            <person name="Kruys A."/>
            <person name="Hutchinson M.I."/>
            <person name="Powell A.J."/>
            <person name="Barry K."/>
            <person name="Miller A.N."/>
            <person name="Grigoriev I.V."/>
            <person name="Debuchy R."/>
            <person name="Gladieux P."/>
            <person name="Hiltunen Thoren M."/>
            <person name="Johannesson H."/>
        </authorList>
    </citation>
    <scope>NUCLEOTIDE SEQUENCE</scope>
    <source>
        <strain evidence="2">CBS 314.62</strain>
    </source>
</reference>
<proteinExistence type="predicted"/>
<accession>A0AAE1CE94</accession>
<comment type="caution">
    <text evidence="2">The sequence shown here is derived from an EMBL/GenBank/DDBJ whole genome shotgun (WGS) entry which is preliminary data.</text>
</comment>
<evidence type="ECO:0000256" key="1">
    <source>
        <dbReference type="SAM" id="SignalP"/>
    </source>
</evidence>
<feature type="chain" id="PRO_5042269169" description="NACHT-NTPase and P-loop NTPases N-terminal domain-containing protein" evidence="1">
    <location>
        <begin position="23"/>
        <end position="476"/>
    </location>
</feature>
<dbReference type="AlphaFoldDB" id="A0AAE1CE94"/>
<keyword evidence="1" id="KW-0732">Signal</keyword>
<evidence type="ECO:0000313" key="2">
    <source>
        <dbReference type="EMBL" id="KAK3690484.1"/>
    </source>
</evidence>
<dbReference type="EMBL" id="JAULSO010000002">
    <property type="protein sequence ID" value="KAK3690484.1"/>
    <property type="molecule type" value="Genomic_DNA"/>
</dbReference>
<evidence type="ECO:0008006" key="4">
    <source>
        <dbReference type="Google" id="ProtNLM"/>
    </source>
</evidence>